<evidence type="ECO:0000313" key="5">
    <source>
        <dbReference type="Proteomes" id="UP000011081"/>
    </source>
</evidence>
<dbReference type="EMBL" id="GL877404">
    <property type="protein sequence ID" value="ELA48505.1"/>
    <property type="molecule type" value="Genomic_DNA"/>
</dbReference>
<dbReference type="OrthoDB" id="27923at2759"/>
<sequence length="89" mass="10446">MAKDITLKIDKQLDVLKDQVKDNIKTEEKRGADLGNLEKRSSNLMKTSIAFKKQAEKTKYQMMWELYKWYMIAGILVLILLLPIIKIFI</sequence>
<dbReference type="Gene3D" id="1.20.5.110">
    <property type="match status" value="1"/>
</dbReference>
<organism evidence="4 5">
    <name type="scientific">Vavraia culicis (isolate floridensis)</name>
    <name type="common">Microsporidian parasite</name>
    <dbReference type="NCBI Taxonomy" id="948595"/>
    <lineage>
        <taxon>Eukaryota</taxon>
        <taxon>Fungi</taxon>
        <taxon>Fungi incertae sedis</taxon>
        <taxon>Microsporidia</taxon>
        <taxon>Pleistophoridae</taxon>
        <taxon>Vavraia</taxon>
    </lineage>
</organism>
<dbReference type="PROSITE" id="PS50892">
    <property type="entry name" value="V_SNARE"/>
    <property type="match status" value="1"/>
</dbReference>
<dbReference type="CDD" id="cd15843">
    <property type="entry name" value="R-SNARE"/>
    <property type="match status" value="1"/>
</dbReference>
<dbReference type="HOGENOM" id="CLU_184655_0_0_1"/>
<evidence type="ECO:0000256" key="2">
    <source>
        <dbReference type="SAM" id="Phobius"/>
    </source>
</evidence>
<dbReference type="InParanoid" id="L2GZJ9"/>
<dbReference type="SUPFAM" id="SSF58038">
    <property type="entry name" value="SNARE fusion complex"/>
    <property type="match status" value="1"/>
</dbReference>
<dbReference type="Pfam" id="PF00957">
    <property type="entry name" value="Synaptobrevin"/>
    <property type="match status" value="1"/>
</dbReference>
<keyword evidence="1" id="KW-0175">Coiled coil</keyword>
<proteinExistence type="predicted"/>
<keyword evidence="5" id="KW-1185">Reference proteome</keyword>
<name>L2GZJ9_VAVCU</name>
<protein>
    <recommendedName>
        <fullName evidence="3">V-SNARE coiled-coil homology domain-containing protein</fullName>
    </recommendedName>
</protein>
<keyword evidence="2" id="KW-1133">Transmembrane helix</keyword>
<feature type="transmembrane region" description="Helical" evidence="2">
    <location>
        <begin position="69"/>
        <end position="88"/>
    </location>
</feature>
<dbReference type="Proteomes" id="UP000011081">
    <property type="component" value="Unassembled WGS sequence"/>
</dbReference>
<keyword evidence="2" id="KW-0472">Membrane</keyword>
<dbReference type="STRING" id="948595.L2GZJ9"/>
<feature type="domain" description="V-SNARE coiled-coil homology" evidence="3">
    <location>
        <begin position="5"/>
        <end position="65"/>
    </location>
</feature>
<dbReference type="RefSeq" id="XP_008073134.1">
    <property type="nucleotide sequence ID" value="XM_008074943.1"/>
</dbReference>
<dbReference type="AlphaFoldDB" id="L2GZJ9"/>
<accession>L2GZJ9</accession>
<dbReference type="VEuPathDB" id="MicrosporidiaDB:VCUG_00114"/>
<evidence type="ECO:0000313" key="4">
    <source>
        <dbReference type="EMBL" id="ELA48505.1"/>
    </source>
</evidence>
<keyword evidence="2" id="KW-0812">Transmembrane</keyword>
<reference evidence="5" key="1">
    <citation type="submission" date="2011-03" db="EMBL/GenBank/DDBJ databases">
        <title>The genome sequence of Vavraia culicis strain floridensis.</title>
        <authorList>
            <consortium name="The Broad Institute Genome Sequencing Platform"/>
            <person name="Cuomo C."/>
            <person name="Becnel J."/>
            <person name="Sanscrainte N."/>
            <person name="Young S.K."/>
            <person name="Zeng Q."/>
            <person name="Gargeya S."/>
            <person name="Fitzgerald M."/>
            <person name="Haas B."/>
            <person name="Abouelleil A."/>
            <person name="Alvarado L."/>
            <person name="Arachchi H.M."/>
            <person name="Berlin A."/>
            <person name="Chapman S.B."/>
            <person name="Gearin G."/>
            <person name="Goldberg J."/>
            <person name="Griggs A."/>
            <person name="Gujja S."/>
            <person name="Hansen M."/>
            <person name="Heiman D."/>
            <person name="Howarth C."/>
            <person name="Larimer J."/>
            <person name="Lui A."/>
            <person name="MacDonald P.J.P."/>
            <person name="McCowen C."/>
            <person name="Montmayeur A."/>
            <person name="Murphy C."/>
            <person name="Neiman D."/>
            <person name="Pearson M."/>
            <person name="Priest M."/>
            <person name="Roberts A."/>
            <person name="Saif S."/>
            <person name="Shea T."/>
            <person name="Sisk P."/>
            <person name="Stolte C."/>
            <person name="Sykes S."/>
            <person name="Wortman J."/>
            <person name="Nusbaum C."/>
            <person name="Birren B."/>
        </authorList>
    </citation>
    <scope>NUCLEOTIDE SEQUENCE [LARGE SCALE GENOMIC DNA]</scope>
    <source>
        <strain evidence="5">floridensis</strain>
    </source>
</reference>
<dbReference type="FunCoup" id="L2GZJ9">
    <property type="interactions" value="58"/>
</dbReference>
<dbReference type="GeneID" id="19878005"/>
<gene>
    <name evidence="4" type="ORF">VCUG_00114</name>
</gene>
<evidence type="ECO:0000256" key="1">
    <source>
        <dbReference type="PROSITE-ProRule" id="PRU00290"/>
    </source>
</evidence>
<evidence type="ECO:0000259" key="3">
    <source>
        <dbReference type="PROSITE" id="PS50892"/>
    </source>
</evidence>
<dbReference type="InterPro" id="IPR042855">
    <property type="entry name" value="V_SNARE_CC"/>
</dbReference>